<gene>
    <name evidence="1" type="ORF">EZS27_008252</name>
</gene>
<reference evidence="1" key="1">
    <citation type="submission" date="2019-03" db="EMBL/GenBank/DDBJ databases">
        <title>Single cell metagenomics reveals metabolic interactions within the superorganism composed of flagellate Streblomastix strix and complex community of Bacteroidetes bacteria on its surface.</title>
        <authorList>
            <person name="Treitli S.C."/>
            <person name="Kolisko M."/>
            <person name="Husnik F."/>
            <person name="Keeling P."/>
            <person name="Hampl V."/>
        </authorList>
    </citation>
    <scope>NUCLEOTIDE SEQUENCE</scope>
    <source>
        <strain evidence="1">STM</strain>
    </source>
</reference>
<name>A0A5J4SDJ6_9ZZZZ</name>
<dbReference type="EMBL" id="SNRY01000235">
    <property type="protein sequence ID" value="KAA6344097.1"/>
    <property type="molecule type" value="Genomic_DNA"/>
</dbReference>
<dbReference type="AlphaFoldDB" id="A0A5J4SDJ6"/>
<sequence length="52" mass="5983">MKSSNQKMKNSKSTGYTTKYDIHIADNGKMQLGGWGSDIKGTWYRGSYRYEI</sequence>
<accession>A0A5J4SDJ6</accession>
<evidence type="ECO:0000313" key="1">
    <source>
        <dbReference type="EMBL" id="KAA6344097.1"/>
    </source>
</evidence>
<protein>
    <submittedName>
        <fullName evidence="1">Uncharacterized protein</fullName>
    </submittedName>
</protein>
<comment type="caution">
    <text evidence="1">The sequence shown here is derived from an EMBL/GenBank/DDBJ whole genome shotgun (WGS) entry which is preliminary data.</text>
</comment>
<proteinExistence type="predicted"/>
<organism evidence="1">
    <name type="scientific">termite gut metagenome</name>
    <dbReference type="NCBI Taxonomy" id="433724"/>
    <lineage>
        <taxon>unclassified sequences</taxon>
        <taxon>metagenomes</taxon>
        <taxon>organismal metagenomes</taxon>
    </lineage>
</organism>